<feature type="active site" evidence="8">
    <location>
        <position position="237"/>
    </location>
</feature>
<keyword evidence="11" id="KW-1185">Reference proteome</keyword>
<dbReference type="PIRSF" id="PIRSF000450">
    <property type="entry name" value="H_ser_succinyltr"/>
    <property type="match status" value="1"/>
</dbReference>
<comment type="similarity">
    <text evidence="8">Belongs to the MetA family.</text>
</comment>
<evidence type="ECO:0000256" key="4">
    <source>
        <dbReference type="ARBA" id="ARBA00022679"/>
    </source>
</evidence>
<comment type="caution">
    <text evidence="8">Lacks conserved residue(s) required for the propagation of feature annotation.</text>
</comment>
<protein>
    <recommendedName>
        <fullName evidence="8">Homoserine O-acetyltransferase</fullName>
        <shortName evidence="8">HAT</shortName>
        <ecNumber evidence="8">2.3.1.31</ecNumber>
    </recommendedName>
    <alternativeName>
        <fullName evidence="8">Homoserine transacetylase</fullName>
        <shortName evidence="8">HTA</shortName>
    </alternativeName>
</protein>
<dbReference type="FunFam" id="3.40.50.880:FF:000004">
    <property type="entry name" value="Homoserine O-succinyltransferase"/>
    <property type="match status" value="1"/>
</dbReference>
<dbReference type="GO" id="GO:0005737">
    <property type="term" value="C:cytoplasm"/>
    <property type="evidence" value="ECO:0007669"/>
    <property type="project" value="UniProtKB-SubCell"/>
</dbReference>
<comment type="pathway">
    <text evidence="8">Amino-acid biosynthesis; L-methionine biosynthesis via de novo pathway; O-acetyl-L-homoserine from L-homoserine: step 1/1.</text>
</comment>
<feature type="site" description="Important for substrate specificity" evidence="8">
    <location>
        <position position="192"/>
    </location>
</feature>
<sequence length="308" mass="36314">MPIKIPNNLPAKKILQNENIFIMDANRAIHQDIRELHILILNLMPLKQETECQLLRVLSNTPLQTEVTFLTPKTYKAKNTSEEHLSSFYTNFDKICHRKFDGMIITGAPIEHLEFEAVDYWKELERIMEWTKYNVTSTLHICWGAQAGLYYHYGVEKYPLDKKIFGIYRHKLLNPYIHLVRGFDESFLVPHSRYTGVEKERIIQHKDLEIVAESKEVGPTIIIGNKGENVFVTGHLEYDDKTLKQEYIRDIDKGLDIDIPFNYFEDDDVNKKPLYTWKAHSHLLFSNWLNYYVYQNTPFKIEKVGESK</sequence>
<dbReference type="UniPathway" id="UPA00051">
    <property type="reaction ID" value="UER00074"/>
</dbReference>
<feature type="active site" description="Acyl-thioester intermediate" evidence="8 9">
    <location>
        <position position="142"/>
    </location>
</feature>
<keyword evidence="2 8" id="KW-0963">Cytoplasm</keyword>
<dbReference type="InterPro" id="IPR033752">
    <property type="entry name" value="MetA_family"/>
</dbReference>
<dbReference type="HAMAP" id="MF_00295">
    <property type="entry name" value="MetA_acyltransf"/>
    <property type="match status" value="1"/>
</dbReference>
<accession>A0A4R1N0Y2</accession>
<dbReference type="NCBIfam" id="TIGR01001">
    <property type="entry name" value="metA"/>
    <property type="match status" value="1"/>
</dbReference>
<dbReference type="RefSeq" id="WP_132281372.1">
    <property type="nucleotide sequence ID" value="NZ_SMGQ01000011.1"/>
</dbReference>
<dbReference type="SUPFAM" id="SSF52317">
    <property type="entry name" value="Class I glutamine amidotransferase-like"/>
    <property type="match status" value="1"/>
</dbReference>
<dbReference type="Pfam" id="PF04204">
    <property type="entry name" value="HTS"/>
    <property type="match status" value="1"/>
</dbReference>
<evidence type="ECO:0000256" key="7">
    <source>
        <dbReference type="ARBA" id="ARBA00049043"/>
    </source>
</evidence>
<keyword evidence="6 8" id="KW-0012">Acyltransferase</keyword>
<comment type="catalytic activity">
    <reaction evidence="7 8">
        <text>L-homoserine + acetyl-CoA = O-acetyl-L-homoserine + CoA</text>
        <dbReference type="Rhea" id="RHEA:13701"/>
        <dbReference type="ChEBI" id="CHEBI:57287"/>
        <dbReference type="ChEBI" id="CHEBI:57288"/>
        <dbReference type="ChEBI" id="CHEBI:57476"/>
        <dbReference type="ChEBI" id="CHEBI:57716"/>
        <dbReference type="EC" id="2.3.1.31"/>
    </reaction>
</comment>
<feature type="binding site" evidence="8">
    <location>
        <position position="192"/>
    </location>
    <ligand>
        <name>substrate</name>
    </ligand>
</feature>
<dbReference type="GO" id="GO:0004414">
    <property type="term" value="F:homoserine O-acetyltransferase activity"/>
    <property type="evidence" value="ECO:0007669"/>
    <property type="project" value="UniProtKB-EC"/>
</dbReference>
<name>A0A4R1N0Y2_9FIRM</name>
<evidence type="ECO:0000313" key="11">
    <source>
        <dbReference type="Proteomes" id="UP000294545"/>
    </source>
</evidence>
<feature type="binding site" evidence="8">
    <location>
        <position position="249"/>
    </location>
    <ligand>
        <name>substrate</name>
    </ligand>
</feature>
<dbReference type="PANTHER" id="PTHR20919">
    <property type="entry name" value="HOMOSERINE O-SUCCINYLTRANSFERASE"/>
    <property type="match status" value="1"/>
</dbReference>
<proteinExistence type="inferred from homology"/>
<dbReference type="OrthoDB" id="9772423at2"/>
<dbReference type="EC" id="2.3.1.31" evidence="8"/>
<feature type="active site" description="Proton acceptor" evidence="8">
    <location>
        <position position="235"/>
    </location>
</feature>
<evidence type="ECO:0000256" key="9">
    <source>
        <dbReference type="PIRSR" id="PIRSR000450-1"/>
    </source>
</evidence>
<evidence type="ECO:0000256" key="3">
    <source>
        <dbReference type="ARBA" id="ARBA00022605"/>
    </source>
</evidence>
<dbReference type="AlphaFoldDB" id="A0A4R1N0Y2"/>
<comment type="function">
    <text evidence="8">Transfers an acetyl group from acetyl-CoA to L-homoserine, forming acetyl-L-homoserine.</text>
</comment>
<evidence type="ECO:0000256" key="2">
    <source>
        <dbReference type="ARBA" id="ARBA00022490"/>
    </source>
</evidence>
<keyword evidence="3 8" id="KW-0028">Amino-acid biosynthesis</keyword>
<evidence type="ECO:0000256" key="8">
    <source>
        <dbReference type="HAMAP-Rule" id="MF_00295"/>
    </source>
</evidence>
<evidence type="ECO:0000256" key="6">
    <source>
        <dbReference type="ARBA" id="ARBA00023315"/>
    </source>
</evidence>
<dbReference type="CDD" id="cd03131">
    <property type="entry name" value="GATase1_HTS"/>
    <property type="match status" value="1"/>
</dbReference>
<dbReference type="Proteomes" id="UP000294545">
    <property type="component" value="Unassembled WGS sequence"/>
</dbReference>
<reference evidence="10 11" key="1">
    <citation type="submission" date="2019-03" db="EMBL/GenBank/DDBJ databases">
        <title>Genomic Encyclopedia of Type Strains, Phase IV (KMG-IV): sequencing the most valuable type-strain genomes for metagenomic binning, comparative biology and taxonomic classification.</title>
        <authorList>
            <person name="Goeker M."/>
        </authorList>
    </citation>
    <scope>NUCLEOTIDE SEQUENCE [LARGE SCALE GENOMIC DNA]</scope>
    <source>
        <strain evidence="10 11">DSM 24176</strain>
    </source>
</reference>
<keyword evidence="5 8" id="KW-0486">Methionine biosynthesis</keyword>
<feature type="binding site" evidence="8">
    <location>
        <position position="163"/>
    </location>
    <ligand>
        <name>substrate</name>
    </ligand>
</feature>
<evidence type="ECO:0000313" key="10">
    <source>
        <dbReference type="EMBL" id="TCK98562.1"/>
    </source>
</evidence>
<evidence type="ECO:0000256" key="5">
    <source>
        <dbReference type="ARBA" id="ARBA00023167"/>
    </source>
</evidence>
<dbReference type="InterPro" id="IPR005697">
    <property type="entry name" value="HST_MetA"/>
</dbReference>
<evidence type="ECO:0000256" key="1">
    <source>
        <dbReference type="ARBA" id="ARBA00004496"/>
    </source>
</evidence>
<dbReference type="EMBL" id="SMGQ01000011">
    <property type="protein sequence ID" value="TCK98562.1"/>
    <property type="molecule type" value="Genomic_DNA"/>
</dbReference>
<gene>
    <name evidence="8" type="primary">metAA</name>
    <name evidence="10" type="ORF">EDC19_0992</name>
</gene>
<dbReference type="GO" id="GO:0008899">
    <property type="term" value="F:homoserine O-succinyltransferase activity"/>
    <property type="evidence" value="ECO:0007669"/>
    <property type="project" value="UniProtKB-UniRule"/>
</dbReference>
<keyword evidence="4 8" id="KW-0808">Transferase</keyword>
<feature type="site" description="Important for acyl-CoA specificity" evidence="8">
    <location>
        <position position="111"/>
    </location>
</feature>
<comment type="subcellular location">
    <subcellularLocation>
        <location evidence="1 8">Cytoplasm</location>
    </subcellularLocation>
</comment>
<dbReference type="Gene3D" id="3.40.50.880">
    <property type="match status" value="1"/>
</dbReference>
<dbReference type="InterPro" id="IPR029062">
    <property type="entry name" value="Class_I_gatase-like"/>
</dbReference>
<dbReference type="GO" id="GO:0019281">
    <property type="term" value="P:L-methionine biosynthetic process from homoserine via O-succinyl-L-homoserine and cystathionine"/>
    <property type="evidence" value="ECO:0007669"/>
    <property type="project" value="InterPro"/>
</dbReference>
<dbReference type="PANTHER" id="PTHR20919:SF0">
    <property type="entry name" value="HOMOSERINE O-SUCCINYLTRANSFERASE"/>
    <property type="match status" value="1"/>
</dbReference>
<organism evidence="10 11">
    <name type="scientific">Natranaerovirga hydrolytica</name>
    <dbReference type="NCBI Taxonomy" id="680378"/>
    <lineage>
        <taxon>Bacteria</taxon>
        <taxon>Bacillati</taxon>
        <taxon>Bacillota</taxon>
        <taxon>Clostridia</taxon>
        <taxon>Lachnospirales</taxon>
        <taxon>Natranaerovirgaceae</taxon>
        <taxon>Natranaerovirga</taxon>
    </lineage>
</organism>
<comment type="caution">
    <text evidence="10">The sequence shown here is derived from an EMBL/GenBank/DDBJ whole genome shotgun (WGS) entry which is preliminary data.</text>
</comment>